<dbReference type="Gene3D" id="3.40.366.10">
    <property type="entry name" value="Malonyl-Coenzyme A Acyl Carrier Protein, domain 2"/>
    <property type="match status" value="1"/>
</dbReference>
<dbReference type="RefSeq" id="WP_399646545.1">
    <property type="nucleotide sequence ID" value="NZ_JBITYG010000002.1"/>
</dbReference>
<evidence type="ECO:0000313" key="6">
    <source>
        <dbReference type="EMBL" id="MFI9100854.1"/>
    </source>
</evidence>
<dbReference type="InterPro" id="IPR024925">
    <property type="entry name" value="Malonyl_CoA-ACP_transAc"/>
</dbReference>
<name>A0ABW8C344_9ACTN</name>
<protein>
    <recommendedName>
        <fullName evidence="4">Malonyl CoA-acyl carrier protein transacylase</fullName>
        <ecNumber evidence="4">2.3.1.39</ecNumber>
    </recommendedName>
</protein>
<dbReference type="InterPro" id="IPR050858">
    <property type="entry name" value="Mal-CoA-ACP_Trans/PKS_FabD"/>
</dbReference>
<dbReference type="Gene3D" id="3.30.70.250">
    <property type="entry name" value="Malonyl-CoA ACP transacylase, ACP-binding"/>
    <property type="match status" value="1"/>
</dbReference>
<evidence type="ECO:0000259" key="5">
    <source>
        <dbReference type="SMART" id="SM00827"/>
    </source>
</evidence>
<dbReference type="Pfam" id="PF00698">
    <property type="entry name" value="Acyl_transf_1"/>
    <property type="match status" value="1"/>
</dbReference>
<keyword evidence="1 4" id="KW-0808">Transferase</keyword>
<evidence type="ECO:0000256" key="2">
    <source>
        <dbReference type="ARBA" id="ARBA00023315"/>
    </source>
</evidence>
<keyword evidence="2 4" id="KW-0012">Acyltransferase</keyword>
<comment type="caution">
    <text evidence="6">The sequence shown here is derived from an EMBL/GenBank/DDBJ whole genome shotgun (WGS) entry which is preliminary data.</text>
</comment>
<dbReference type="InterPro" id="IPR016035">
    <property type="entry name" value="Acyl_Trfase/lysoPLipase"/>
</dbReference>
<dbReference type="InterPro" id="IPR014043">
    <property type="entry name" value="Acyl_transferase_dom"/>
</dbReference>
<dbReference type="InterPro" id="IPR016036">
    <property type="entry name" value="Malonyl_transacylase_ACP-bd"/>
</dbReference>
<evidence type="ECO:0000256" key="4">
    <source>
        <dbReference type="PIRNR" id="PIRNR000446"/>
    </source>
</evidence>
<dbReference type="SUPFAM" id="SSF52151">
    <property type="entry name" value="FabD/lysophospholipase-like"/>
    <property type="match status" value="1"/>
</dbReference>
<feature type="domain" description="Malonyl-CoA:ACP transacylase (MAT)" evidence="5">
    <location>
        <begin position="9"/>
        <end position="299"/>
    </location>
</feature>
<evidence type="ECO:0000256" key="3">
    <source>
        <dbReference type="ARBA" id="ARBA00048462"/>
    </source>
</evidence>
<dbReference type="InterPro" id="IPR001227">
    <property type="entry name" value="Ac_transferase_dom_sf"/>
</dbReference>
<dbReference type="SMART" id="SM00827">
    <property type="entry name" value="PKS_AT"/>
    <property type="match status" value="1"/>
</dbReference>
<evidence type="ECO:0000256" key="1">
    <source>
        <dbReference type="ARBA" id="ARBA00022679"/>
    </source>
</evidence>
<reference evidence="6 7" key="1">
    <citation type="submission" date="2024-10" db="EMBL/GenBank/DDBJ databases">
        <title>The Natural Products Discovery Center: Release of the First 8490 Sequenced Strains for Exploring Actinobacteria Biosynthetic Diversity.</title>
        <authorList>
            <person name="Kalkreuter E."/>
            <person name="Kautsar S.A."/>
            <person name="Yang D."/>
            <person name="Bader C.D."/>
            <person name="Teijaro C.N."/>
            <person name="Fluegel L."/>
            <person name="Davis C.M."/>
            <person name="Simpson J.R."/>
            <person name="Lauterbach L."/>
            <person name="Steele A.D."/>
            <person name="Gui C."/>
            <person name="Meng S."/>
            <person name="Li G."/>
            <person name="Viehrig K."/>
            <person name="Ye F."/>
            <person name="Su P."/>
            <person name="Kiefer A.F."/>
            <person name="Nichols A."/>
            <person name="Cepeda A.J."/>
            <person name="Yan W."/>
            <person name="Fan B."/>
            <person name="Jiang Y."/>
            <person name="Adhikari A."/>
            <person name="Zheng C.-J."/>
            <person name="Schuster L."/>
            <person name="Cowan T.M."/>
            <person name="Smanski M.J."/>
            <person name="Chevrette M.G."/>
            <person name="De Carvalho L.P.S."/>
            <person name="Shen B."/>
        </authorList>
    </citation>
    <scope>NUCLEOTIDE SEQUENCE [LARGE SCALE GENOMIC DNA]</scope>
    <source>
        <strain evidence="6 7">NPDC053399</strain>
    </source>
</reference>
<proteinExistence type="inferred from homology"/>
<keyword evidence="7" id="KW-1185">Reference proteome</keyword>
<organism evidence="6 7">
    <name type="scientific">Streptomyces fildesensis</name>
    <dbReference type="NCBI Taxonomy" id="375757"/>
    <lineage>
        <taxon>Bacteria</taxon>
        <taxon>Bacillati</taxon>
        <taxon>Actinomycetota</taxon>
        <taxon>Actinomycetes</taxon>
        <taxon>Kitasatosporales</taxon>
        <taxon>Streptomycetaceae</taxon>
        <taxon>Streptomyces</taxon>
    </lineage>
</organism>
<dbReference type="PANTHER" id="PTHR42681:SF1">
    <property type="entry name" value="MALONYL-COA-ACYL CARRIER PROTEIN TRANSACYLASE, MITOCHONDRIAL"/>
    <property type="match status" value="1"/>
</dbReference>
<dbReference type="SUPFAM" id="SSF55048">
    <property type="entry name" value="Probable ACP-binding domain of malonyl-CoA ACP transacylase"/>
    <property type="match status" value="1"/>
</dbReference>
<dbReference type="GO" id="GO:0004314">
    <property type="term" value="F:[acyl-carrier-protein] S-malonyltransferase activity"/>
    <property type="evidence" value="ECO:0007669"/>
    <property type="project" value="UniProtKB-EC"/>
</dbReference>
<sequence length="299" mass="31867">MASVPTGLVFPGQGTQHQGMGEPWRDTAAWPVVREVSDCTGRDVEELILRAPAERLRRTDLAQLAVFTVSVMAHREAVRLGWTDEVVACAGHSLGEYTALVAAGALSLRDAAVLVAARGQAMREAAELRSGTMGVLVGAARTDVEDLVREVREAGCPLWVANLNAPGQVVVSGSEEGVERAGAESPRIGAKLIRVAVGGAFHSPFMATAADRLREVLKTVSFAPRHLPVVANVDAAPHSGEDDWAELSTRQLTQPVLWEESVRTLTGPLGCRRLIELGSGRTLSGMIRRIVPDVETGHP</sequence>
<comment type="similarity">
    <text evidence="4">Belongs to the fabD family.</text>
</comment>
<dbReference type="Proteomes" id="UP001614394">
    <property type="component" value="Unassembled WGS sequence"/>
</dbReference>
<dbReference type="PANTHER" id="PTHR42681">
    <property type="entry name" value="MALONYL-COA-ACYL CARRIER PROTEIN TRANSACYLASE, MITOCHONDRIAL"/>
    <property type="match status" value="1"/>
</dbReference>
<gene>
    <name evidence="6" type="ORF">ACIGXA_10025</name>
</gene>
<accession>A0ABW8C344</accession>
<evidence type="ECO:0000313" key="7">
    <source>
        <dbReference type="Proteomes" id="UP001614394"/>
    </source>
</evidence>
<comment type="catalytic activity">
    <reaction evidence="3 4">
        <text>holo-[ACP] + malonyl-CoA = malonyl-[ACP] + CoA</text>
        <dbReference type="Rhea" id="RHEA:41792"/>
        <dbReference type="Rhea" id="RHEA-COMP:9623"/>
        <dbReference type="Rhea" id="RHEA-COMP:9685"/>
        <dbReference type="ChEBI" id="CHEBI:57287"/>
        <dbReference type="ChEBI" id="CHEBI:57384"/>
        <dbReference type="ChEBI" id="CHEBI:64479"/>
        <dbReference type="ChEBI" id="CHEBI:78449"/>
        <dbReference type="EC" id="2.3.1.39"/>
    </reaction>
</comment>
<dbReference type="EMBL" id="JBITYG010000002">
    <property type="protein sequence ID" value="MFI9100854.1"/>
    <property type="molecule type" value="Genomic_DNA"/>
</dbReference>
<dbReference type="EC" id="2.3.1.39" evidence="4"/>
<dbReference type="PIRSF" id="PIRSF000446">
    <property type="entry name" value="Mct"/>
    <property type="match status" value="1"/>
</dbReference>